<dbReference type="SUPFAM" id="SSF51905">
    <property type="entry name" value="FAD/NAD(P)-binding domain"/>
    <property type="match status" value="1"/>
</dbReference>
<dbReference type="Pfam" id="PF00743">
    <property type="entry name" value="FMO-like"/>
    <property type="match status" value="1"/>
</dbReference>
<keyword evidence="6" id="KW-1185">Reference proteome</keyword>
<keyword evidence="2" id="KW-0285">Flavoprotein</keyword>
<name>A0A7Y9F0C1_9ACTN</name>
<keyword evidence="4 5" id="KW-0560">Oxidoreductase</keyword>
<dbReference type="Proteomes" id="UP000516957">
    <property type="component" value="Unassembled WGS sequence"/>
</dbReference>
<evidence type="ECO:0000256" key="1">
    <source>
        <dbReference type="ARBA" id="ARBA00010139"/>
    </source>
</evidence>
<gene>
    <name evidence="5" type="ORF">BKA08_001436</name>
</gene>
<accession>A0A7Y9F0C1</accession>
<dbReference type="PANTHER" id="PTHR42877">
    <property type="entry name" value="L-ORNITHINE N(5)-MONOOXYGENASE-RELATED"/>
    <property type="match status" value="1"/>
</dbReference>
<evidence type="ECO:0000256" key="2">
    <source>
        <dbReference type="ARBA" id="ARBA00022630"/>
    </source>
</evidence>
<proteinExistence type="inferred from homology"/>
<keyword evidence="5" id="KW-0503">Monooxygenase</keyword>
<dbReference type="EC" id="1.14.13.84" evidence="5"/>
<dbReference type="GO" id="GO:0033767">
    <property type="term" value="F:4-hydroxyacetophenone monooxygenase activity"/>
    <property type="evidence" value="ECO:0007669"/>
    <property type="project" value="UniProtKB-EC"/>
</dbReference>
<evidence type="ECO:0000256" key="4">
    <source>
        <dbReference type="ARBA" id="ARBA00023002"/>
    </source>
</evidence>
<comment type="similarity">
    <text evidence="1">Belongs to the FAD-binding monooxygenase family.</text>
</comment>
<evidence type="ECO:0000313" key="6">
    <source>
        <dbReference type="Proteomes" id="UP000516957"/>
    </source>
</evidence>
<evidence type="ECO:0000313" key="5">
    <source>
        <dbReference type="EMBL" id="NYD57198.1"/>
    </source>
</evidence>
<protein>
    <submittedName>
        <fullName evidence="5">4-hydroxyacetophenone monooxygenase</fullName>
        <ecNumber evidence="5">1.14.13.84</ecNumber>
    </submittedName>
</protein>
<dbReference type="InterPro" id="IPR020946">
    <property type="entry name" value="Flavin_mOase-like"/>
</dbReference>
<dbReference type="AlphaFoldDB" id="A0A7Y9F0C1"/>
<dbReference type="GO" id="GO:0004499">
    <property type="term" value="F:N,N-dimethylaniline monooxygenase activity"/>
    <property type="evidence" value="ECO:0007669"/>
    <property type="project" value="InterPro"/>
</dbReference>
<dbReference type="EMBL" id="JACCBE010000001">
    <property type="protein sequence ID" value="NYD57198.1"/>
    <property type="molecule type" value="Genomic_DNA"/>
</dbReference>
<dbReference type="GO" id="GO:0050661">
    <property type="term" value="F:NADP binding"/>
    <property type="evidence" value="ECO:0007669"/>
    <property type="project" value="InterPro"/>
</dbReference>
<dbReference type="RefSeq" id="WP_179614996.1">
    <property type="nucleotide sequence ID" value="NZ_CP059163.1"/>
</dbReference>
<dbReference type="PANTHER" id="PTHR42877:SF4">
    <property type="entry name" value="FAD_NAD(P)-BINDING DOMAIN-CONTAINING PROTEIN-RELATED"/>
    <property type="match status" value="1"/>
</dbReference>
<dbReference type="Gene3D" id="3.50.50.60">
    <property type="entry name" value="FAD/NAD(P)-binding domain"/>
    <property type="match status" value="2"/>
</dbReference>
<comment type="caution">
    <text evidence="5">The sequence shown here is derived from an EMBL/GenBank/DDBJ whole genome shotgun (WGS) entry which is preliminary data.</text>
</comment>
<keyword evidence="3" id="KW-0274">FAD</keyword>
<dbReference type="InterPro" id="IPR051209">
    <property type="entry name" value="FAD-bind_Monooxygenase_sf"/>
</dbReference>
<organism evidence="5 6">
    <name type="scientific">Nocardioides marinisabuli</name>
    <dbReference type="NCBI Taxonomy" id="419476"/>
    <lineage>
        <taxon>Bacteria</taxon>
        <taxon>Bacillati</taxon>
        <taxon>Actinomycetota</taxon>
        <taxon>Actinomycetes</taxon>
        <taxon>Propionibacteriales</taxon>
        <taxon>Nocardioidaceae</taxon>
        <taxon>Nocardioides</taxon>
    </lineage>
</organism>
<evidence type="ECO:0000256" key="3">
    <source>
        <dbReference type="ARBA" id="ARBA00022827"/>
    </source>
</evidence>
<reference evidence="5 6" key="1">
    <citation type="submission" date="2020-07" db="EMBL/GenBank/DDBJ databases">
        <title>Sequencing the genomes of 1000 actinobacteria strains.</title>
        <authorList>
            <person name="Klenk H.-P."/>
        </authorList>
    </citation>
    <scope>NUCLEOTIDE SEQUENCE [LARGE SCALE GENOMIC DNA]</scope>
    <source>
        <strain evidence="5 6">DSM 18965</strain>
    </source>
</reference>
<dbReference type="GO" id="GO:0050660">
    <property type="term" value="F:flavin adenine dinucleotide binding"/>
    <property type="evidence" value="ECO:0007669"/>
    <property type="project" value="InterPro"/>
</dbReference>
<sequence length="648" mass="72724">MSFEPKPFDPEALRGGLAVANLPTLLMVMFQLSGDRRWLSDPYRPVRTKGMSDNDTGGFAPEVQDEIRAAAFDVLMAWSNGEPMALPLPDDDLLVEMITTCMGEEVPVEFGPMFSEDMRAVVEGGRERTPVDGADDFSVIIIGAGISGISAAVELKGAGVRAQIFEKNPDVGGTWWENRYPGCGVDTPSHVYSFSYQPRRWSTYYGKRDEVLGYVRDVARTTGVLDQVQFDTDVQAAVYDERTHLWTVTARAADGTVTEHVAQVVVTAVGQLNRPAVPAIDGSEAFAGQQFHSAQWPEGFDVTGLRVGVVGAGASAMQIVPAVVDKVEHLSVFQRSPQWIAPSYNYSSPVPDHVHWLMDHVPNYRLWFRLRLSWLINDRLYPSLEIDPDWEHPERSVNAHNDAHRRALTRYIEEQLDGRDDLLEKSQPTYPPFGKRMLIDNGWYEALRKDGVDLITDRVTSIDEGGLVTAAGEHVDLDVIVYATGFEAKKMLYPMDVRGRDGVSIRERWGDEDAKAYLGLTVPDFPNLFVMYGPNVNLGHGGSYMFAGECQARYITEMCVRMIEHDLGSFEVRRDVHDAYNESVDAQHSRMIWSHRGMDTWYRNANGRIVTNSPWRVVDYWQLTRQVDPDDFVFETAASSEELVRAGL</sequence>
<dbReference type="InterPro" id="IPR036188">
    <property type="entry name" value="FAD/NAD-bd_sf"/>
</dbReference>